<comment type="caution">
    <text evidence="2">The sequence shown here is derived from an EMBL/GenBank/DDBJ whole genome shotgun (WGS) entry which is preliminary data.</text>
</comment>
<dbReference type="EMBL" id="QXGF01003077">
    <property type="protein sequence ID" value="KAE8922485.1"/>
    <property type="molecule type" value="Genomic_DNA"/>
</dbReference>
<accession>A0A6A3DNF6</accession>
<keyword evidence="1" id="KW-0472">Membrane</keyword>
<evidence type="ECO:0000256" key="1">
    <source>
        <dbReference type="SAM" id="Phobius"/>
    </source>
</evidence>
<gene>
    <name evidence="2" type="ORF">PF009_g27251</name>
</gene>
<organism evidence="2 3">
    <name type="scientific">Phytophthora fragariae</name>
    <dbReference type="NCBI Taxonomy" id="53985"/>
    <lineage>
        <taxon>Eukaryota</taxon>
        <taxon>Sar</taxon>
        <taxon>Stramenopiles</taxon>
        <taxon>Oomycota</taxon>
        <taxon>Peronosporomycetes</taxon>
        <taxon>Peronosporales</taxon>
        <taxon>Peronosporaceae</taxon>
        <taxon>Phytophthora</taxon>
    </lineage>
</organism>
<proteinExistence type="predicted"/>
<sequence length="150" mass="17545">MAQILCIAWRSLRHKEALATHVKKNIFTREKTFFPAVDWTEPLVVGLLSFHAALWLTRKWLYTQFALFVLILLLVLSTEQLNAWGRENWRLVATQRYFDPQGVFMAIFYAGPLLAAGFFQLVLSLKNMVDMVVIVKRAEYRQQLKARKDK</sequence>
<dbReference type="Pfam" id="PF14770">
    <property type="entry name" value="TMEM18"/>
    <property type="match status" value="1"/>
</dbReference>
<keyword evidence="1" id="KW-1133">Transmembrane helix</keyword>
<dbReference type="Proteomes" id="UP000429523">
    <property type="component" value="Unassembled WGS sequence"/>
</dbReference>
<evidence type="ECO:0000313" key="3">
    <source>
        <dbReference type="Proteomes" id="UP000429523"/>
    </source>
</evidence>
<name>A0A6A3DNF6_9STRA</name>
<feature type="transmembrane region" description="Helical" evidence="1">
    <location>
        <begin position="102"/>
        <end position="123"/>
    </location>
</feature>
<feature type="transmembrane region" description="Helical" evidence="1">
    <location>
        <begin position="60"/>
        <end position="81"/>
    </location>
</feature>
<protein>
    <submittedName>
        <fullName evidence="2">Uncharacterized protein</fullName>
    </submittedName>
</protein>
<keyword evidence="1" id="KW-0812">Transmembrane</keyword>
<dbReference type="InterPro" id="IPR026721">
    <property type="entry name" value="TMEM18"/>
</dbReference>
<dbReference type="AlphaFoldDB" id="A0A6A3DNF6"/>
<evidence type="ECO:0000313" key="2">
    <source>
        <dbReference type="EMBL" id="KAE8922485.1"/>
    </source>
</evidence>
<reference evidence="2 3" key="1">
    <citation type="submission" date="2018-08" db="EMBL/GenBank/DDBJ databases">
        <title>Genomic investigation of the strawberry pathogen Phytophthora fragariae indicates pathogenicity is determined by transcriptional variation in three key races.</title>
        <authorList>
            <person name="Adams T.M."/>
            <person name="Armitage A.D."/>
            <person name="Sobczyk M.K."/>
            <person name="Bates H.J."/>
            <person name="Dunwell J.M."/>
            <person name="Nellist C.F."/>
            <person name="Harrison R.J."/>
        </authorList>
    </citation>
    <scope>NUCLEOTIDE SEQUENCE [LARGE SCALE GENOMIC DNA]</scope>
    <source>
        <strain evidence="2 3">NOV-9</strain>
    </source>
</reference>